<dbReference type="EC" id="5.1.3.13" evidence="3 7"/>
<dbReference type="SUPFAM" id="SSF51182">
    <property type="entry name" value="RmlC-like cupins"/>
    <property type="match status" value="1"/>
</dbReference>
<comment type="pathway">
    <text evidence="7">Carbohydrate biosynthesis; dTDP-L-rhamnose biosynthesis.</text>
</comment>
<dbReference type="GO" id="GO:0000271">
    <property type="term" value="P:polysaccharide biosynthetic process"/>
    <property type="evidence" value="ECO:0007669"/>
    <property type="project" value="TreeGrafter"/>
</dbReference>
<dbReference type="GO" id="GO:0019305">
    <property type="term" value="P:dTDP-rhamnose biosynthetic process"/>
    <property type="evidence" value="ECO:0007669"/>
    <property type="project" value="UniProtKB-UniRule"/>
</dbReference>
<dbReference type="Pfam" id="PF00908">
    <property type="entry name" value="dTDP_sugar_isom"/>
    <property type="match status" value="1"/>
</dbReference>
<dbReference type="GO" id="GO:0008830">
    <property type="term" value="F:dTDP-4-dehydrorhamnose 3,5-epimerase activity"/>
    <property type="evidence" value="ECO:0007669"/>
    <property type="project" value="UniProtKB-UniRule"/>
</dbReference>
<evidence type="ECO:0000256" key="3">
    <source>
        <dbReference type="ARBA" id="ARBA00012098"/>
    </source>
</evidence>
<gene>
    <name evidence="8" type="ORF">DFQ59_102602</name>
</gene>
<organism evidence="8 9">
    <name type="scientific">Thioalbus denitrificans</name>
    <dbReference type="NCBI Taxonomy" id="547122"/>
    <lineage>
        <taxon>Bacteria</taxon>
        <taxon>Pseudomonadati</taxon>
        <taxon>Pseudomonadota</taxon>
        <taxon>Gammaproteobacteria</taxon>
        <taxon>Chromatiales</taxon>
        <taxon>Ectothiorhodospiraceae</taxon>
        <taxon>Thioalbus</taxon>
    </lineage>
</organism>
<evidence type="ECO:0000313" key="9">
    <source>
        <dbReference type="Proteomes" id="UP000252707"/>
    </source>
</evidence>
<accession>A0A369CE02</accession>
<evidence type="ECO:0000256" key="2">
    <source>
        <dbReference type="ARBA" id="ARBA00001997"/>
    </source>
</evidence>
<keyword evidence="9" id="KW-1185">Reference proteome</keyword>
<evidence type="ECO:0000256" key="5">
    <source>
        <dbReference type="PIRSR" id="PIRSR600888-1"/>
    </source>
</evidence>
<dbReference type="InterPro" id="IPR000888">
    <property type="entry name" value="RmlC-like"/>
</dbReference>
<comment type="similarity">
    <text evidence="7">Belongs to the dTDP-4-dehydrorhamnose 3,5-epimerase family.</text>
</comment>
<evidence type="ECO:0000256" key="1">
    <source>
        <dbReference type="ARBA" id="ARBA00001298"/>
    </source>
</evidence>
<dbReference type="Proteomes" id="UP000252707">
    <property type="component" value="Unassembled WGS sequence"/>
</dbReference>
<comment type="catalytic activity">
    <reaction evidence="1 7">
        <text>dTDP-4-dehydro-6-deoxy-alpha-D-glucose = dTDP-4-dehydro-beta-L-rhamnose</text>
        <dbReference type="Rhea" id="RHEA:16969"/>
        <dbReference type="ChEBI" id="CHEBI:57649"/>
        <dbReference type="ChEBI" id="CHEBI:62830"/>
        <dbReference type="EC" id="5.1.3.13"/>
    </reaction>
</comment>
<dbReference type="PANTHER" id="PTHR21047:SF2">
    <property type="entry name" value="THYMIDINE DIPHOSPHO-4-KETO-RHAMNOSE 3,5-EPIMERASE"/>
    <property type="match status" value="1"/>
</dbReference>
<dbReference type="Gene3D" id="2.60.120.10">
    <property type="entry name" value="Jelly Rolls"/>
    <property type="match status" value="1"/>
</dbReference>
<evidence type="ECO:0000256" key="4">
    <source>
        <dbReference type="ARBA" id="ARBA00019595"/>
    </source>
</evidence>
<comment type="subunit">
    <text evidence="7">Homodimer.</text>
</comment>
<dbReference type="NCBIfam" id="TIGR01221">
    <property type="entry name" value="rmlC"/>
    <property type="match status" value="1"/>
</dbReference>
<keyword evidence="7" id="KW-0413">Isomerase</keyword>
<dbReference type="GO" id="GO:0005829">
    <property type="term" value="C:cytosol"/>
    <property type="evidence" value="ECO:0007669"/>
    <property type="project" value="TreeGrafter"/>
</dbReference>
<dbReference type="AlphaFoldDB" id="A0A369CE02"/>
<comment type="function">
    <text evidence="2 7">Catalyzes the epimerization of the C3' and C5'positions of dTDP-6-deoxy-D-xylo-4-hexulose, forming dTDP-6-deoxy-L-lyxo-4-hexulose.</text>
</comment>
<dbReference type="InterPro" id="IPR014710">
    <property type="entry name" value="RmlC-like_jellyroll"/>
</dbReference>
<dbReference type="OrthoDB" id="9800680at2"/>
<evidence type="ECO:0000256" key="6">
    <source>
        <dbReference type="PIRSR" id="PIRSR600888-3"/>
    </source>
</evidence>
<dbReference type="UniPathway" id="UPA00124"/>
<evidence type="ECO:0000256" key="7">
    <source>
        <dbReference type="RuleBase" id="RU364069"/>
    </source>
</evidence>
<dbReference type="PANTHER" id="PTHR21047">
    <property type="entry name" value="DTDP-6-DEOXY-D-GLUCOSE-3,5 EPIMERASE"/>
    <property type="match status" value="1"/>
</dbReference>
<feature type="site" description="Participates in a stacking interaction with the thymidine ring of dTDP-4-oxo-6-deoxyglucose" evidence="6">
    <location>
        <position position="137"/>
    </location>
</feature>
<dbReference type="CDD" id="cd00438">
    <property type="entry name" value="cupin_RmlC"/>
    <property type="match status" value="1"/>
</dbReference>
<protein>
    <recommendedName>
        <fullName evidence="4 7">dTDP-4-dehydrorhamnose 3,5-epimerase</fullName>
        <ecNumber evidence="3 7">5.1.3.13</ecNumber>
    </recommendedName>
    <alternativeName>
        <fullName evidence="7">Thymidine diphospho-4-keto-rhamnose 3,5-epimerase</fullName>
    </alternativeName>
</protein>
<dbReference type="InterPro" id="IPR011051">
    <property type="entry name" value="RmlC_Cupin_sf"/>
</dbReference>
<dbReference type="RefSeq" id="WP_114279051.1">
    <property type="nucleotide sequence ID" value="NZ_QPJY01000002.1"/>
</dbReference>
<evidence type="ECO:0000313" key="8">
    <source>
        <dbReference type="EMBL" id="RCX32240.1"/>
    </source>
</evidence>
<comment type="caution">
    <text evidence="8">The sequence shown here is derived from an EMBL/GenBank/DDBJ whole genome shotgun (WGS) entry which is preliminary data.</text>
</comment>
<dbReference type="EMBL" id="QPJY01000002">
    <property type="protein sequence ID" value="RCX32240.1"/>
    <property type="molecule type" value="Genomic_DNA"/>
</dbReference>
<sequence>MKFHRDTGLEGVVRVEPRVFRDSRGFFLETWHREKFRQGGIDVDFVQDNHSRSVGGTLRGLHAQLANPQGKLVRAVEGAIWDVAVDIRRGSPTFGRWYGAELSAGNFHQVYIPPGYAHGFCVLSDMAQVEYKCTAFYDPASEIAIRWDDPELAIHWPLREPLLSAKDGAAPGLAELMERLPVYGEGGA</sequence>
<reference evidence="8 9" key="1">
    <citation type="submission" date="2018-07" db="EMBL/GenBank/DDBJ databases">
        <title>Genomic Encyclopedia of Type Strains, Phase IV (KMG-IV): sequencing the most valuable type-strain genomes for metagenomic binning, comparative biology and taxonomic classification.</title>
        <authorList>
            <person name="Goeker M."/>
        </authorList>
    </citation>
    <scope>NUCLEOTIDE SEQUENCE [LARGE SCALE GENOMIC DNA]</scope>
    <source>
        <strain evidence="8 9">DSM 26407</strain>
    </source>
</reference>
<feature type="active site" description="Proton donor" evidence="5">
    <location>
        <position position="131"/>
    </location>
</feature>
<proteinExistence type="inferred from homology"/>
<name>A0A369CE02_9GAMM</name>
<feature type="active site" description="Proton acceptor" evidence="5">
    <location>
        <position position="62"/>
    </location>
</feature>